<proteinExistence type="predicted"/>
<name>A0A449CYC7_9MICO</name>
<reference evidence="1 2" key="1">
    <citation type="submission" date="2019-02" db="EMBL/GenBank/DDBJ databases">
        <authorList>
            <consortium name="Pathogen Informatics"/>
        </authorList>
    </citation>
    <scope>NUCLEOTIDE SEQUENCE [LARGE SCALE GENOMIC DNA]</scope>
    <source>
        <strain evidence="1 2">3012STDY7078520</strain>
    </source>
</reference>
<sequence length="262" mass="29058">MSTQNTTVQPTAEHGHDDCRCPDDRCAGYHHPIGAVCWCTRVLNQEVDDLAKSIRLIDGGTANLGTYVSRDDSPQHRVIYRTVLDINGTDLIVERDSPVDIFHRKLPGMGMPTGEDAETIVRTVAETVVYGRLRRDRTNLFIADLTPEFVSMAEQIVHPSWCTDDGKCYAHSIGVEIEHASPTARIEGAEFTARAHLETIVGTADHRGDTDPSILPRVEITEAGVEPVWLTLFPADLRTLGGFLIEQADRLEPMIHEIEVHS</sequence>
<gene>
    <name evidence="1" type="ORF">NCTC12391_00158</name>
</gene>
<organism evidence="1 2">
    <name type="scientific">Brevibacterium casei</name>
    <dbReference type="NCBI Taxonomy" id="33889"/>
    <lineage>
        <taxon>Bacteria</taxon>
        <taxon>Bacillati</taxon>
        <taxon>Actinomycetota</taxon>
        <taxon>Actinomycetes</taxon>
        <taxon>Micrococcales</taxon>
        <taxon>Brevibacteriaceae</taxon>
        <taxon>Brevibacterium</taxon>
    </lineage>
</organism>
<evidence type="ECO:0000313" key="2">
    <source>
        <dbReference type="Proteomes" id="UP000386281"/>
    </source>
</evidence>
<dbReference type="EMBL" id="CAACXN010000005">
    <property type="protein sequence ID" value="VEW10364.1"/>
    <property type="molecule type" value="Genomic_DNA"/>
</dbReference>
<dbReference type="RefSeq" id="WP_223289784.1">
    <property type="nucleotide sequence ID" value="NZ_CAACXN010000005.1"/>
</dbReference>
<dbReference type="AlphaFoldDB" id="A0A449CYC7"/>
<dbReference type="Proteomes" id="UP000386281">
    <property type="component" value="Unassembled WGS sequence"/>
</dbReference>
<evidence type="ECO:0000313" key="1">
    <source>
        <dbReference type="EMBL" id="VEW10364.1"/>
    </source>
</evidence>
<accession>A0A449CYC7</accession>
<protein>
    <submittedName>
        <fullName evidence="1">Uncharacterized protein</fullName>
    </submittedName>
</protein>